<organism evidence="2 3">
    <name type="scientific">Eumeta variegata</name>
    <name type="common">Bagworm moth</name>
    <name type="synonym">Eumeta japonica</name>
    <dbReference type="NCBI Taxonomy" id="151549"/>
    <lineage>
        <taxon>Eukaryota</taxon>
        <taxon>Metazoa</taxon>
        <taxon>Ecdysozoa</taxon>
        <taxon>Arthropoda</taxon>
        <taxon>Hexapoda</taxon>
        <taxon>Insecta</taxon>
        <taxon>Pterygota</taxon>
        <taxon>Neoptera</taxon>
        <taxon>Endopterygota</taxon>
        <taxon>Lepidoptera</taxon>
        <taxon>Glossata</taxon>
        <taxon>Ditrysia</taxon>
        <taxon>Tineoidea</taxon>
        <taxon>Psychidae</taxon>
        <taxon>Oiketicinae</taxon>
        <taxon>Eumeta</taxon>
    </lineage>
</organism>
<comment type="caution">
    <text evidence="2">The sequence shown here is derived from an EMBL/GenBank/DDBJ whole genome shotgun (WGS) entry which is preliminary data.</text>
</comment>
<dbReference type="EMBL" id="BGZK01000444">
    <property type="protein sequence ID" value="GBP43901.1"/>
    <property type="molecule type" value="Genomic_DNA"/>
</dbReference>
<sequence length="83" mass="9410">MLKCVQFRNHLESKWKTDYALATPEGLRMPIGDGDHLLPSGPHTRARRPPRPPRILLDTRVSGTNLFAYVTTELIAFEPEKLA</sequence>
<protein>
    <submittedName>
        <fullName evidence="2">Uncharacterized protein</fullName>
    </submittedName>
</protein>
<dbReference type="AlphaFoldDB" id="A0A4C1VYK7"/>
<dbReference type="Proteomes" id="UP000299102">
    <property type="component" value="Unassembled WGS sequence"/>
</dbReference>
<gene>
    <name evidence="2" type="ORF">EVAR_41757_1</name>
</gene>
<accession>A0A4C1VYK7</accession>
<evidence type="ECO:0000313" key="2">
    <source>
        <dbReference type="EMBL" id="GBP43901.1"/>
    </source>
</evidence>
<keyword evidence="3" id="KW-1185">Reference proteome</keyword>
<evidence type="ECO:0000256" key="1">
    <source>
        <dbReference type="SAM" id="MobiDB-lite"/>
    </source>
</evidence>
<evidence type="ECO:0000313" key="3">
    <source>
        <dbReference type="Proteomes" id="UP000299102"/>
    </source>
</evidence>
<proteinExistence type="predicted"/>
<reference evidence="2 3" key="1">
    <citation type="journal article" date="2019" name="Commun. Biol.">
        <title>The bagworm genome reveals a unique fibroin gene that provides high tensile strength.</title>
        <authorList>
            <person name="Kono N."/>
            <person name="Nakamura H."/>
            <person name="Ohtoshi R."/>
            <person name="Tomita M."/>
            <person name="Numata K."/>
            <person name="Arakawa K."/>
        </authorList>
    </citation>
    <scope>NUCLEOTIDE SEQUENCE [LARGE SCALE GENOMIC DNA]</scope>
</reference>
<feature type="region of interest" description="Disordered" evidence="1">
    <location>
        <begin position="31"/>
        <end position="55"/>
    </location>
</feature>
<name>A0A4C1VYK7_EUMVA</name>